<dbReference type="OrthoDB" id="9795530at2"/>
<gene>
    <name evidence="2" type="ORF">DFR30_0627</name>
</gene>
<dbReference type="InterPro" id="IPR030995">
    <property type="entry name" value="SoxZ"/>
</dbReference>
<proteinExistence type="predicted"/>
<comment type="caution">
    <text evidence="2">The sequence shown here is derived from an EMBL/GenBank/DDBJ whole genome shotgun (WGS) entry which is preliminary data.</text>
</comment>
<evidence type="ECO:0000313" key="3">
    <source>
        <dbReference type="Proteomes" id="UP000295707"/>
    </source>
</evidence>
<evidence type="ECO:0000313" key="2">
    <source>
        <dbReference type="EMBL" id="TCK17397.1"/>
    </source>
</evidence>
<dbReference type="EMBL" id="SMFX01000001">
    <property type="protein sequence ID" value="TCK17397.1"/>
    <property type="molecule type" value="Genomic_DNA"/>
</dbReference>
<name>A0A4R1H6L4_9GAMM</name>
<reference evidence="2 3" key="1">
    <citation type="submission" date="2019-03" db="EMBL/GenBank/DDBJ databases">
        <title>Genomic Encyclopedia of Type Strains, Phase IV (KMG-IV): sequencing the most valuable type-strain genomes for metagenomic binning, comparative biology and taxonomic classification.</title>
        <authorList>
            <person name="Goeker M."/>
        </authorList>
    </citation>
    <scope>NUCLEOTIDE SEQUENCE [LARGE SCALE GENOMIC DNA]</scope>
    <source>
        <strain evidence="2 3">DSM 19610</strain>
    </source>
</reference>
<dbReference type="Proteomes" id="UP000295707">
    <property type="component" value="Unassembled WGS sequence"/>
</dbReference>
<dbReference type="SUPFAM" id="SSF81296">
    <property type="entry name" value="E set domains"/>
    <property type="match status" value="1"/>
</dbReference>
<dbReference type="Gene3D" id="2.60.40.10">
    <property type="entry name" value="Immunoglobulins"/>
    <property type="match status" value="1"/>
</dbReference>
<dbReference type="InterPro" id="IPR013783">
    <property type="entry name" value="Ig-like_fold"/>
</dbReference>
<dbReference type="InterPro" id="IPR014756">
    <property type="entry name" value="Ig_E-set"/>
</dbReference>
<dbReference type="AlphaFoldDB" id="A0A4R1H6L4"/>
<accession>A0A4R1H6L4</accession>
<dbReference type="Pfam" id="PF08770">
    <property type="entry name" value="SoxZ"/>
    <property type="match status" value="1"/>
</dbReference>
<evidence type="ECO:0000259" key="1">
    <source>
        <dbReference type="Pfam" id="PF08770"/>
    </source>
</evidence>
<feature type="domain" description="Sulphur oxidation protein SoxZ" evidence="1">
    <location>
        <begin position="7"/>
        <end position="100"/>
    </location>
</feature>
<dbReference type="RefSeq" id="WP_132971277.1">
    <property type="nucleotide sequence ID" value="NZ_SMFX01000001.1"/>
</dbReference>
<sequence length="103" mass="11258">MSTIKIRAKAGDKVTKVSALIEHPMETGLRKDKKTGKKIPAHFIQEVVCELNGTVVLTALWGPAVSKRPFLQFKVEGAKKGDTIKLSWVDNKGEKDSAEAKIA</sequence>
<keyword evidence="3" id="KW-1185">Reference proteome</keyword>
<dbReference type="NCBIfam" id="TIGR04490">
    <property type="entry name" value="SoxZ_true"/>
    <property type="match status" value="1"/>
</dbReference>
<dbReference type="InterPro" id="IPR014880">
    <property type="entry name" value="SoxZ_dom"/>
</dbReference>
<protein>
    <submittedName>
        <fullName evidence="2">Sulfur compound chelating protein SoxZ</fullName>
    </submittedName>
</protein>
<organism evidence="2 3">
    <name type="scientific">Thiogranum longum</name>
    <dbReference type="NCBI Taxonomy" id="1537524"/>
    <lineage>
        <taxon>Bacteria</taxon>
        <taxon>Pseudomonadati</taxon>
        <taxon>Pseudomonadota</taxon>
        <taxon>Gammaproteobacteria</taxon>
        <taxon>Chromatiales</taxon>
        <taxon>Ectothiorhodospiraceae</taxon>
        <taxon>Thiogranum</taxon>
    </lineage>
</organism>